<dbReference type="Gene3D" id="3.40.50.720">
    <property type="entry name" value="NAD(P)-binding Rossmann-like Domain"/>
    <property type="match status" value="1"/>
</dbReference>
<dbReference type="Gene3D" id="3.40.47.10">
    <property type="match status" value="1"/>
</dbReference>
<dbReference type="Gene3D" id="1.10.1200.10">
    <property type="entry name" value="ACP-like"/>
    <property type="match status" value="1"/>
</dbReference>
<feature type="domain" description="PKS/mFAS DH" evidence="7">
    <location>
        <begin position="896"/>
        <end position="1166"/>
    </location>
</feature>
<protein>
    <submittedName>
        <fullName evidence="8">Phthiocerol synthesis polyketide synthase type I PpsA</fullName>
    </submittedName>
</protein>
<feature type="domain" description="Carrier" evidence="5">
    <location>
        <begin position="1660"/>
        <end position="1737"/>
    </location>
</feature>
<dbReference type="InterPro" id="IPR006162">
    <property type="entry name" value="Ppantetheine_attach_site"/>
</dbReference>
<evidence type="ECO:0000259" key="5">
    <source>
        <dbReference type="PROSITE" id="PS50075"/>
    </source>
</evidence>
<dbReference type="Pfam" id="PF02801">
    <property type="entry name" value="Ketoacyl-synt_C"/>
    <property type="match status" value="1"/>
</dbReference>
<evidence type="ECO:0000313" key="8">
    <source>
        <dbReference type="EMBL" id="GIF72092.1"/>
    </source>
</evidence>
<dbReference type="PANTHER" id="PTHR43775">
    <property type="entry name" value="FATTY ACID SYNTHASE"/>
    <property type="match status" value="1"/>
</dbReference>
<dbReference type="SMART" id="SM01294">
    <property type="entry name" value="PKS_PP_betabranch"/>
    <property type="match status" value="1"/>
</dbReference>
<evidence type="ECO:0000256" key="4">
    <source>
        <dbReference type="PROSITE-ProRule" id="PRU01363"/>
    </source>
</evidence>
<dbReference type="InterPro" id="IPR057326">
    <property type="entry name" value="KR_dom"/>
</dbReference>
<dbReference type="RefSeq" id="WP_203711551.1">
    <property type="nucleotide sequence ID" value="NZ_BONE01000009.1"/>
</dbReference>
<dbReference type="InterPro" id="IPR036736">
    <property type="entry name" value="ACP-like_sf"/>
</dbReference>
<dbReference type="SUPFAM" id="SSF51735">
    <property type="entry name" value="NAD(P)-binding Rossmann-fold domains"/>
    <property type="match status" value="2"/>
</dbReference>
<gene>
    <name evidence="8" type="primary">ppsA</name>
    <name evidence="8" type="ORF">Asi02nite_16100</name>
</gene>
<name>A0ABQ4CLB7_9ACTN</name>
<dbReference type="InterPro" id="IPR020807">
    <property type="entry name" value="PKS_DH"/>
</dbReference>
<feature type="active site" description="Proton acceptor; for dehydratase activity" evidence="4">
    <location>
        <position position="929"/>
    </location>
</feature>
<dbReference type="InterPro" id="IPR014031">
    <property type="entry name" value="Ketoacyl_synth_C"/>
</dbReference>
<dbReference type="SUPFAM" id="SSF47336">
    <property type="entry name" value="ACP-like"/>
    <property type="match status" value="1"/>
</dbReference>
<dbReference type="SMART" id="SM00827">
    <property type="entry name" value="PKS_AT"/>
    <property type="match status" value="1"/>
</dbReference>
<dbReference type="InterPro" id="IPR016039">
    <property type="entry name" value="Thiolase-like"/>
</dbReference>
<evidence type="ECO:0000259" key="6">
    <source>
        <dbReference type="PROSITE" id="PS52004"/>
    </source>
</evidence>
<dbReference type="InterPro" id="IPR001227">
    <property type="entry name" value="Ac_transferase_dom_sf"/>
</dbReference>
<feature type="active site" description="Proton donor; for dehydratase activity" evidence="4">
    <location>
        <position position="1085"/>
    </location>
</feature>
<dbReference type="Pfam" id="PF00550">
    <property type="entry name" value="PP-binding"/>
    <property type="match status" value="1"/>
</dbReference>
<accession>A0ABQ4CLB7</accession>
<dbReference type="PROSITE" id="PS52004">
    <property type="entry name" value="KS3_2"/>
    <property type="match status" value="1"/>
</dbReference>
<sequence length="1744" mass="184057">MTQNAATDEAIAIIGMSCRFAPDLTTLDRFWRFLVDGRSAIGDMPEKRWKPYAAASPQATALMRDTTTRGSYLDDIEGFDADFFGISPREAEYLDPQQRFMLELSWEALADAGLQPLALRGTDTGVFVAANSNDYGRRLLEDIPRTGAYAVNGTTYYGIANRVSYFLDLRGPSVAVDTACAGSLTALHVGCQSLRSGETPVVIVGGMNLMATPALNVALEATGALSPDGRSKAFDKDADGYGRGEGAGVVVLKRLSDAVRDGDPVKAVILGSVVFQDGRSDGMMAPNAEAQEHMLRSAYERVGVDPVTVDYIEAHGTGTPMGDGKEIEAIANVFGPGRPADRPLLIGSVKPNVGHVEGGSGITGVIKTVLALQKQQLPPSLHREPIAEVAGPGTGLHLVAENTPWTAGERTRRAGVSSYGVGGTIAHLILEEAPPPPPQQKTAPAGPAVYPLSAMSDAGLRALAGEVADRLTAETDLAAVGHTLAHRRSHLSHRAAVVAGSTAQLEERLRLVADGGSMPGATVARTGVGQESGVVWVFSGHGAQWSGMGRELLAEEPVFAAAIDDLGDIFRAELGWTPREAIVSGGPWTAAHIQALTFAIQVGLAEVWRSRGVEPAAVIGHSVGEIAAAVAAGALGRDEAARFACRRAAALQRLEGLGAMAMASLPFDEVVSRLVGVDGVEAAISASPQSTVVSGDKDAVDALVERWRADGVEMRVVDSTVAFHSRHVDAVVDEVGAAARALLPRPPAVPLYSTALADARSGVPRDSLYWVANLREPVRFAAAVAAAIDDGHRLFAEISSHPVVAHSISEALHERDLDEAVVTGTLRRNAPEGETLLGNLAKLFAYGAVVDWSKQHGGGALLDLPAAVWQHRAYWIFPDGADGEAGLGGGHDPASHSLLGGRITVSGAPSRQVWQTYLDLDSRPYPQSHGLVGVEVTPAASIINSFAAAGDDDRPATVTDVMLRTPLAVEPPRIVQIVREGRTISLATRVPSGADDGDEWITHTTAALDSTAPPPSGFVDAEALRSNLPVGSWQHVDDNFRQMGVEGYAFPWDLDELRRDDDEQLAILTIERDADRASSWAHVIDGALTISAVVVAPPRAETLWMSRSIEKVAFDGVPPARIIVHSTRSRKSPHDTVDVRVADESGTVVCEVIGLRFAAVEHLGAAVLPRDLVYEIAWRPLPTDTASHTIEQVVLVGDAGPFASQFAAAGVPVVHVVPEPDPVSGQVDLRPDLFTKPGVVLVVPALDRDGEGLEAAAERVSRTLLRTVQQLVEVGTAAPQRVWCLTQGVRDATDERSVAHGPLWGLARIIAGEHPEIWGGAVDVAGVDAATGPALLEIMRAAAGAEDVIALTDSGAEAARLTPIERSADGTPLQCSPSGTVLITGGLGALGLEVAKWLVDRGARRLLLAGRRGLPPRAEWPAVTDPAVRRQIESVLAIEALGVTVAVVALDITDAEQVAATLAPGALGLPPIRGIVHAAGVVNSDLVDNVDLAGLRDVLGPKVNGPMVLHRLFPPGSLDFFVLFSSCGQFARLSGQASYAAGNSFLDALAAHRNSGGHHETRSMGWSAWHGVGMSADIATTMVEANSRGLGSVSVTDAFRAWSFADRFQASYQAVLHVLPLPADTPRLPMFRELTTADPVDTEVGGQRFTIDLGSLPEAEARERVTADVREQVAAELNLEAADIELKRPLVELGVDSVMTVALRVRLQRRYGLDLPPTILWAKPTVAALSEHVTESLRPQGTDN</sequence>
<dbReference type="InterPro" id="IPR016036">
    <property type="entry name" value="Malonyl_transacylase_ACP-bd"/>
</dbReference>
<evidence type="ECO:0000256" key="2">
    <source>
        <dbReference type="ARBA" id="ARBA00022553"/>
    </source>
</evidence>
<dbReference type="Pfam" id="PF00698">
    <property type="entry name" value="Acyl_transf_1"/>
    <property type="match status" value="1"/>
</dbReference>
<comment type="caution">
    <text evidence="8">The sequence shown here is derived from an EMBL/GenBank/DDBJ whole genome shotgun (WGS) entry which is preliminary data.</text>
</comment>
<feature type="domain" description="Ketosynthase family 3 (KS3)" evidence="6">
    <location>
        <begin position="8"/>
        <end position="432"/>
    </location>
</feature>
<dbReference type="CDD" id="cd08955">
    <property type="entry name" value="KR_2_FAS_SDR_x"/>
    <property type="match status" value="1"/>
</dbReference>
<dbReference type="InterPro" id="IPR020806">
    <property type="entry name" value="PKS_PP-bd"/>
</dbReference>
<dbReference type="Gene3D" id="3.30.70.3290">
    <property type="match status" value="1"/>
</dbReference>
<organism evidence="8 9">
    <name type="scientific">Asanoa siamensis</name>
    <dbReference type="NCBI Taxonomy" id="926357"/>
    <lineage>
        <taxon>Bacteria</taxon>
        <taxon>Bacillati</taxon>
        <taxon>Actinomycetota</taxon>
        <taxon>Actinomycetes</taxon>
        <taxon>Micromonosporales</taxon>
        <taxon>Micromonosporaceae</taxon>
        <taxon>Asanoa</taxon>
    </lineage>
</organism>
<dbReference type="Pfam" id="PF16197">
    <property type="entry name" value="KAsynt_C_assoc"/>
    <property type="match status" value="1"/>
</dbReference>
<dbReference type="InterPro" id="IPR050091">
    <property type="entry name" value="PKS_NRPS_Biosynth_Enz"/>
</dbReference>
<dbReference type="InterPro" id="IPR049552">
    <property type="entry name" value="PKS_DH_N"/>
</dbReference>
<dbReference type="InterPro" id="IPR036291">
    <property type="entry name" value="NAD(P)-bd_dom_sf"/>
</dbReference>
<dbReference type="InterPro" id="IPR042104">
    <property type="entry name" value="PKS_dehydratase_sf"/>
</dbReference>
<dbReference type="SUPFAM" id="SSF53901">
    <property type="entry name" value="Thiolase-like"/>
    <property type="match status" value="1"/>
</dbReference>
<dbReference type="SMART" id="SM00826">
    <property type="entry name" value="PKS_DH"/>
    <property type="match status" value="1"/>
</dbReference>
<dbReference type="InterPro" id="IPR032821">
    <property type="entry name" value="PKS_assoc"/>
</dbReference>
<feature type="region of interest" description="C-terminal hotdog fold" evidence="4">
    <location>
        <begin position="1028"/>
        <end position="1166"/>
    </location>
</feature>
<dbReference type="SUPFAM" id="SSF55048">
    <property type="entry name" value="Probable ACP-binding domain of malonyl-CoA ACP transacylase"/>
    <property type="match status" value="1"/>
</dbReference>
<dbReference type="SMART" id="SM00825">
    <property type="entry name" value="PKS_KS"/>
    <property type="match status" value="1"/>
</dbReference>
<dbReference type="Pfam" id="PF21089">
    <property type="entry name" value="PKS_DH_N"/>
    <property type="match status" value="1"/>
</dbReference>
<dbReference type="PANTHER" id="PTHR43775:SF37">
    <property type="entry name" value="SI:DKEY-61P9.11"/>
    <property type="match status" value="1"/>
</dbReference>
<dbReference type="PROSITE" id="PS52019">
    <property type="entry name" value="PKS_MFAS_DH"/>
    <property type="match status" value="1"/>
</dbReference>
<dbReference type="PROSITE" id="PS00012">
    <property type="entry name" value="PHOSPHOPANTETHEINE"/>
    <property type="match status" value="1"/>
</dbReference>
<dbReference type="CDD" id="cd00833">
    <property type="entry name" value="PKS"/>
    <property type="match status" value="1"/>
</dbReference>
<keyword evidence="1" id="KW-0596">Phosphopantetheine</keyword>
<keyword evidence="9" id="KW-1185">Reference proteome</keyword>
<proteinExistence type="predicted"/>
<feature type="region of interest" description="N-terminal hotdog fold" evidence="4">
    <location>
        <begin position="896"/>
        <end position="1015"/>
    </location>
</feature>
<reference evidence="8 9" key="1">
    <citation type="submission" date="2021-01" db="EMBL/GenBank/DDBJ databases">
        <title>Whole genome shotgun sequence of Asanoa siamensis NBRC 107932.</title>
        <authorList>
            <person name="Komaki H."/>
            <person name="Tamura T."/>
        </authorList>
    </citation>
    <scope>NUCLEOTIDE SEQUENCE [LARGE SCALE GENOMIC DNA]</scope>
    <source>
        <strain evidence="8 9">NBRC 107932</strain>
    </source>
</reference>
<dbReference type="InterPro" id="IPR016035">
    <property type="entry name" value="Acyl_Trfase/lysoPLipase"/>
</dbReference>
<evidence type="ECO:0000259" key="7">
    <source>
        <dbReference type="PROSITE" id="PS52019"/>
    </source>
</evidence>
<dbReference type="SUPFAM" id="SSF52151">
    <property type="entry name" value="FabD/lysophospholipase-like"/>
    <property type="match status" value="1"/>
</dbReference>
<dbReference type="InterPro" id="IPR014030">
    <property type="entry name" value="Ketoacyl_synth_N"/>
</dbReference>
<dbReference type="InterPro" id="IPR020841">
    <property type="entry name" value="PKS_Beta-ketoAc_synthase_dom"/>
</dbReference>
<evidence type="ECO:0000313" key="9">
    <source>
        <dbReference type="Proteomes" id="UP000604117"/>
    </source>
</evidence>
<dbReference type="InterPro" id="IPR014043">
    <property type="entry name" value="Acyl_transferase_dom"/>
</dbReference>
<dbReference type="InterPro" id="IPR013968">
    <property type="entry name" value="PKS_KR"/>
</dbReference>
<keyword evidence="3" id="KW-0808">Transferase</keyword>
<dbReference type="Gene3D" id="3.10.129.110">
    <property type="entry name" value="Polyketide synthase dehydratase"/>
    <property type="match status" value="1"/>
</dbReference>
<dbReference type="Pfam" id="PF00109">
    <property type="entry name" value="ketoacyl-synt"/>
    <property type="match status" value="1"/>
</dbReference>
<dbReference type="Pfam" id="PF08659">
    <property type="entry name" value="KR"/>
    <property type="match status" value="1"/>
</dbReference>
<dbReference type="Proteomes" id="UP000604117">
    <property type="component" value="Unassembled WGS sequence"/>
</dbReference>
<evidence type="ECO:0000256" key="3">
    <source>
        <dbReference type="ARBA" id="ARBA00022679"/>
    </source>
</evidence>
<dbReference type="EMBL" id="BONE01000009">
    <property type="protein sequence ID" value="GIF72092.1"/>
    <property type="molecule type" value="Genomic_DNA"/>
</dbReference>
<dbReference type="InterPro" id="IPR009081">
    <property type="entry name" value="PP-bd_ACP"/>
</dbReference>
<dbReference type="SMART" id="SM00823">
    <property type="entry name" value="PKS_PP"/>
    <property type="match status" value="1"/>
</dbReference>
<keyword evidence="2" id="KW-0597">Phosphoprotein</keyword>
<dbReference type="SMART" id="SM00822">
    <property type="entry name" value="PKS_KR"/>
    <property type="match status" value="1"/>
</dbReference>
<dbReference type="PROSITE" id="PS50075">
    <property type="entry name" value="CARRIER"/>
    <property type="match status" value="1"/>
</dbReference>
<dbReference type="InterPro" id="IPR049900">
    <property type="entry name" value="PKS_mFAS_DH"/>
</dbReference>
<evidence type="ECO:0000256" key="1">
    <source>
        <dbReference type="ARBA" id="ARBA00022450"/>
    </source>
</evidence>
<dbReference type="Gene3D" id="3.40.366.10">
    <property type="entry name" value="Malonyl-Coenzyme A Acyl Carrier Protein, domain 2"/>
    <property type="match status" value="1"/>
</dbReference>